<evidence type="ECO:0000313" key="3">
    <source>
        <dbReference type="Proteomes" id="UP001159363"/>
    </source>
</evidence>
<protein>
    <submittedName>
        <fullName evidence="2">Uncharacterized protein</fullName>
    </submittedName>
</protein>
<dbReference type="Proteomes" id="UP001159363">
    <property type="component" value="Chromosome 7"/>
</dbReference>
<accession>A0ABQ9GXB6</accession>
<keyword evidence="3" id="KW-1185">Reference proteome</keyword>
<name>A0ABQ9GXB6_9NEOP</name>
<proteinExistence type="predicted"/>
<feature type="compositionally biased region" description="Basic and acidic residues" evidence="1">
    <location>
        <begin position="182"/>
        <end position="206"/>
    </location>
</feature>
<comment type="caution">
    <text evidence="2">The sequence shown here is derived from an EMBL/GenBank/DDBJ whole genome shotgun (WGS) entry which is preliminary data.</text>
</comment>
<feature type="region of interest" description="Disordered" evidence="1">
    <location>
        <begin position="150"/>
        <end position="207"/>
    </location>
</feature>
<reference evidence="2 3" key="1">
    <citation type="submission" date="2023-02" db="EMBL/GenBank/DDBJ databases">
        <title>LHISI_Scaffold_Assembly.</title>
        <authorList>
            <person name="Stuart O.P."/>
            <person name="Cleave R."/>
            <person name="Magrath M.J.L."/>
            <person name="Mikheyev A.S."/>
        </authorList>
    </citation>
    <scope>NUCLEOTIDE SEQUENCE [LARGE SCALE GENOMIC DNA]</scope>
    <source>
        <strain evidence="2">Daus_M_001</strain>
        <tissue evidence="2">Leg muscle</tissue>
    </source>
</reference>
<organism evidence="2 3">
    <name type="scientific">Dryococelus australis</name>
    <dbReference type="NCBI Taxonomy" id="614101"/>
    <lineage>
        <taxon>Eukaryota</taxon>
        <taxon>Metazoa</taxon>
        <taxon>Ecdysozoa</taxon>
        <taxon>Arthropoda</taxon>
        <taxon>Hexapoda</taxon>
        <taxon>Insecta</taxon>
        <taxon>Pterygota</taxon>
        <taxon>Neoptera</taxon>
        <taxon>Polyneoptera</taxon>
        <taxon>Phasmatodea</taxon>
        <taxon>Verophasmatodea</taxon>
        <taxon>Anareolatae</taxon>
        <taxon>Phasmatidae</taxon>
        <taxon>Eurycanthinae</taxon>
        <taxon>Dryococelus</taxon>
    </lineage>
</organism>
<dbReference type="EMBL" id="JARBHB010000008">
    <property type="protein sequence ID" value="KAJ8876675.1"/>
    <property type="molecule type" value="Genomic_DNA"/>
</dbReference>
<sequence length="380" mass="42313">MHAVIVVMLHRAKRSLRTGCPLMPMSIWIVVPLAADSKTNRTSVTPALLADNARTKMGSDTSASSSSRCKQIWRRTKSFGKQYPPPISTRNNLVVIDLAVEEARGEYCLVLSISQGNPHRRNKDVREITGPSSRAHGRESVITQNVLEKEEANEHWPSHKIPGENMADERNVEGRGWVGKGDWGERERERESERQGKKQRQREVVETRVNSPQLAALDQPFTLLLPPPPKYPTRAIHGHIFQLHGLNEVRPRAVIMFRGFISLQGNPDNAVFISEPDSFLDGIAPGFSHVGIVPDDTASFAAFLGNLPFTPFLHSGIAPYSPQSSSSSLKTSLPPCLNCSSRLRTTRQLIAHVYSFTPEAEYDLLAPHENDALQQKARKI</sequence>
<gene>
    <name evidence="2" type="ORF">PR048_021122</name>
</gene>
<evidence type="ECO:0000256" key="1">
    <source>
        <dbReference type="SAM" id="MobiDB-lite"/>
    </source>
</evidence>
<evidence type="ECO:0000313" key="2">
    <source>
        <dbReference type="EMBL" id="KAJ8876675.1"/>
    </source>
</evidence>